<evidence type="ECO:0000256" key="1">
    <source>
        <dbReference type="ARBA" id="ARBA00006160"/>
    </source>
</evidence>
<protein>
    <submittedName>
        <fullName evidence="3">Chromosome 18 open reading frame 21</fullName>
    </submittedName>
</protein>
<reference evidence="3" key="3">
    <citation type="submission" date="2025-09" db="UniProtKB">
        <authorList>
            <consortium name="Ensembl"/>
        </authorList>
    </citation>
    <scope>IDENTIFICATION</scope>
</reference>
<evidence type="ECO:0000313" key="3">
    <source>
        <dbReference type="Ensembl" id="ENSCMMP00000026426.1"/>
    </source>
</evidence>
<proteinExistence type="inferred from homology"/>
<organism evidence="3 4">
    <name type="scientific">Cairina moschata</name>
    <name type="common">Muscovy duck</name>
    <dbReference type="NCBI Taxonomy" id="8855"/>
    <lineage>
        <taxon>Eukaryota</taxon>
        <taxon>Metazoa</taxon>
        <taxon>Chordata</taxon>
        <taxon>Craniata</taxon>
        <taxon>Vertebrata</taxon>
        <taxon>Euteleostomi</taxon>
        <taxon>Archelosauria</taxon>
        <taxon>Archosauria</taxon>
        <taxon>Dinosauria</taxon>
        <taxon>Saurischia</taxon>
        <taxon>Theropoda</taxon>
        <taxon>Coelurosauria</taxon>
        <taxon>Aves</taxon>
        <taxon>Neognathae</taxon>
        <taxon>Galloanserae</taxon>
        <taxon>Anseriformes</taxon>
        <taxon>Anatidae</taxon>
        <taxon>Anatinae</taxon>
        <taxon>Cairina</taxon>
    </lineage>
</organism>
<name>A0A8C3GQG6_CAIMO</name>
<evidence type="ECO:0000313" key="4">
    <source>
        <dbReference type="Proteomes" id="UP000694556"/>
    </source>
</evidence>
<dbReference type="InterPro" id="IPR029779">
    <property type="entry name" value="Rmp24-like"/>
</dbReference>
<dbReference type="Pfam" id="PF15719">
    <property type="entry name" value="Rmp24-like"/>
    <property type="match status" value="1"/>
</dbReference>
<feature type="region of interest" description="Disordered" evidence="2">
    <location>
        <begin position="267"/>
        <end position="310"/>
    </location>
</feature>
<feature type="compositionally biased region" description="Polar residues" evidence="2">
    <location>
        <begin position="280"/>
        <end position="305"/>
    </location>
</feature>
<dbReference type="Proteomes" id="UP000694556">
    <property type="component" value="Chromosome 2"/>
</dbReference>
<dbReference type="PANTHER" id="PTHR31402:SF2">
    <property type="entry name" value="UPF0711 PROTEIN C18ORF21"/>
    <property type="match status" value="1"/>
</dbReference>
<feature type="region of interest" description="Disordered" evidence="2">
    <location>
        <begin position="84"/>
        <end position="117"/>
    </location>
</feature>
<dbReference type="PANTHER" id="PTHR31402">
    <property type="entry name" value="UPF0711 PROTEIN C18ORF21"/>
    <property type="match status" value="1"/>
</dbReference>
<dbReference type="AlphaFoldDB" id="A0A8C3GQG6"/>
<feature type="compositionally biased region" description="Low complexity" evidence="2">
    <location>
        <begin position="30"/>
        <end position="57"/>
    </location>
</feature>
<evidence type="ECO:0000256" key="2">
    <source>
        <dbReference type="SAM" id="MobiDB-lite"/>
    </source>
</evidence>
<reference evidence="3" key="2">
    <citation type="submission" date="2025-08" db="UniProtKB">
        <authorList>
            <consortium name="Ensembl"/>
        </authorList>
    </citation>
    <scope>IDENTIFICATION</scope>
</reference>
<dbReference type="Ensembl" id="ENSCMMT00000028875.1">
    <property type="protein sequence ID" value="ENSCMMP00000026426.1"/>
    <property type="gene ID" value="ENSCMMG00000016273.1"/>
</dbReference>
<feature type="region of interest" description="Disordered" evidence="2">
    <location>
        <begin position="25"/>
        <end position="69"/>
    </location>
</feature>
<comment type="similarity">
    <text evidence="1">Belongs to the UPF0711 family.</text>
</comment>
<keyword evidence="4" id="KW-1185">Reference proteome</keyword>
<sequence>MYTYIYIYIYIYISSGKVPFPSGKLGGAKGQAAAPAASPQRPQWRPLPQRLPGRLPPSGAGTPAASRGRPAAVLPALMAGREAAGPVRARNHGAGRGEPPPARRDRHRGRRSPSGRAAMGVHGRFLEAAAREMAAACPGQARFLLWTLGRRRDDEFGKERICPHCFQFLLPSSRRVRLRPKMKVTPQIEKILKREAKSYKLNMRQTKLLKKYRDSKSVLLITCTSCNKTTRHFGKSRDSLATKRKFSGTPTVNSSLWTPAVKTQSAKKMTRVSCSRLGSKGNTPSSLPRTHASGQVTTSSGSKTPRNSKFHFSKLKRMLDVEEKEKSQKADLKTFLTLL</sequence>
<accession>A0A8C3GQG6</accession>
<feature type="compositionally biased region" description="Basic residues" evidence="2">
    <location>
        <begin position="104"/>
        <end position="113"/>
    </location>
</feature>
<reference evidence="3" key="1">
    <citation type="submission" date="2018-09" db="EMBL/GenBank/DDBJ databases">
        <title>Common duck and Muscovy duck high density SNP chip.</title>
        <authorList>
            <person name="Vignal A."/>
            <person name="Thebault N."/>
            <person name="Warren W.C."/>
        </authorList>
    </citation>
    <scope>NUCLEOTIDE SEQUENCE [LARGE SCALE GENOMIC DNA]</scope>
</reference>